<dbReference type="Proteomes" id="UP001642484">
    <property type="component" value="Unassembled WGS sequence"/>
</dbReference>
<proteinExistence type="predicted"/>
<dbReference type="EMBL" id="CAXAMN010022017">
    <property type="protein sequence ID" value="CAK9065498.1"/>
    <property type="molecule type" value="Genomic_DNA"/>
</dbReference>
<evidence type="ECO:0000313" key="3">
    <source>
        <dbReference type="Proteomes" id="UP001642484"/>
    </source>
</evidence>
<reference evidence="2 3" key="1">
    <citation type="submission" date="2024-02" db="EMBL/GenBank/DDBJ databases">
        <authorList>
            <person name="Chen Y."/>
            <person name="Shah S."/>
            <person name="Dougan E. K."/>
            <person name="Thang M."/>
            <person name="Chan C."/>
        </authorList>
    </citation>
    <scope>NUCLEOTIDE SEQUENCE [LARGE SCALE GENOMIC DNA]</scope>
</reference>
<feature type="compositionally biased region" description="Polar residues" evidence="1">
    <location>
        <begin position="82"/>
        <end position="108"/>
    </location>
</feature>
<sequence length="164" mass="17857">MGTTWSRGGRKKGPKQNLQKRLSCSMDVVPDMPGELSWGSKQKNRVKSTNSSSSKTSQRSSANSPHRKAVEELPQVIGSELQRATSKMSHSSRGEQSPGRSIIKNSHGLSHLAGSASHRRKSVSFGPEVREEFGQLGDSMAATTELDRQVTEAQIFVHPCAIDN</sequence>
<feature type="region of interest" description="Disordered" evidence="1">
    <location>
        <begin position="1"/>
        <end position="127"/>
    </location>
</feature>
<comment type="caution">
    <text evidence="2">The sequence shown here is derived from an EMBL/GenBank/DDBJ whole genome shotgun (WGS) entry which is preliminary data.</text>
</comment>
<feature type="compositionally biased region" description="Low complexity" evidence="1">
    <location>
        <begin position="47"/>
        <end position="64"/>
    </location>
</feature>
<gene>
    <name evidence="2" type="ORF">CCMP2556_LOCUS32200</name>
</gene>
<organism evidence="2 3">
    <name type="scientific">Durusdinium trenchii</name>
    <dbReference type="NCBI Taxonomy" id="1381693"/>
    <lineage>
        <taxon>Eukaryota</taxon>
        <taxon>Sar</taxon>
        <taxon>Alveolata</taxon>
        <taxon>Dinophyceae</taxon>
        <taxon>Suessiales</taxon>
        <taxon>Symbiodiniaceae</taxon>
        <taxon>Durusdinium</taxon>
    </lineage>
</organism>
<accession>A0ABP0NPY0</accession>
<evidence type="ECO:0000313" key="2">
    <source>
        <dbReference type="EMBL" id="CAK9065498.1"/>
    </source>
</evidence>
<evidence type="ECO:0000256" key="1">
    <source>
        <dbReference type="SAM" id="MobiDB-lite"/>
    </source>
</evidence>
<protein>
    <submittedName>
        <fullName evidence="2">Uncharacterized protein</fullName>
    </submittedName>
</protein>
<name>A0ABP0NPY0_9DINO</name>
<keyword evidence="3" id="KW-1185">Reference proteome</keyword>